<dbReference type="EMBL" id="AVOT02018720">
    <property type="protein sequence ID" value="MBW0505833.1"/>
    <property type="molecule type" value="Genomic_DNA"/>
</dbReference>
<dbReference type="OrthoDB" id="8067401at2759"/>
<proteinExistence type="predicted"/>
<sequence length="128" mass="14911">MNTPRRHILRWQIAPQEYRGNMTIVDKYCNIHKNSDGFSPHELPKTPENPAYVPANEEPQIPLEEIKMTDMGKEFVKEAGESYNQDNNCHILNSLTEKDFKYTASANSLYDIWKTSYDNGRFHLFDGI</sequence>
<reference evidence="1" key="1">
    <citation type="submission" date="2021-03" db="EMBL/GenBank/DDBJ databases">
        <title>Draft genome sequence of rust myrtle Austropuccinia psidii MF-1, a brazilian biotype.</title>
        <authorList>
            <person name="Quecine M.C."/>
            <person name="Pachon D.M.R."/>
            <person name="Bonatelli M.L."/>
            <person name="Correr F.H."/>
            <person name="Franceschini L.M."/>
            <person name="Leite T.F."/>
            <person name="Margarido G.R.A."/>
            <person name="Almeida C.A."/>
            <person name="Ferrarezi J.A."/>
            <person name="Labate C.A."/>
        </authorList>
    </citation>
    <scope>NUCLEOTIDE SEQUENCE</scope>
    <source>
        <strain evidence="1">MF-1</strain>
    </source>
</reference>
<dbReference type="AlphaFoldDB" id="A0A9Q3DQJ0"/>
<accession>A0A9Q3DQJ0</accession>
<protein>
    <submittedName>
        <fullName evidence="1">Uncharacterized protein</fullName>
    </submittedName>
</protein>
<gene>
    <name evidence="1" type="ORF">O181_045548</name>
</gene>
<keyword evidence="2" id="KW-1185">Reference proteome</keyword>
<evidence type="ECO:0000313" key="1">
    <source>
        <dbReference type="EMBL" id="MBW0505833.1"/>
    </source>
</evidence>
<organism evidence="1 2">
    <name type="scientific">Austropuccinia psidii MF-1</name>
    <dbReference type="NCBI Taxonomy" id="1389203"/>
    <lineage>
        <taxon>Eukaryota</taxon>
        <taxon>Fungi</taxon>
        <taxon>Dikarya</taxon>
        <taxon>Basidiomycota</taxon>
        <taxon>Pucciniomycotina</taxon>
        <taxon>Pucciniomycetes</taxon>
        <taxon>Pucciniales</taxon>
        <taxon>Sphaerophragmiaceae</taxon>
        <taxon>Austropuccinia</taxon>
    </lineage>
</organism>
<dbReference type="Proteomes" id="UP000765509">
    <property type="component" value="Unassembled WGS sequence"/>
</dbReference>
<evidence type="ECO:0000313" key="2">
    <source>
        <dbReference type="Proteomes" id="UP000765509"/>
    </source>
</evidence>
<comment type="caution">
    <text evidence="1">The sequence shown here is derived from an EMBL/GenBank/DDBJ whole genome shotgun (WGS) entry which is preliminary data.</text>
</comment>
<name>A0A9Q3DQJ0_9BASI</name>